<gene>
    <name evidence="3" type="ORF">R3P38DRAFT_3280496</name>
</gene>
<protein>
    <submittedName>
        <fullName evidence="3">Uncharacterized protein</fullName>
    </submittedName>
</protein>
<feature type="compositionally biased region" description="Polar residues" evidence="2">
    <location>
        <begin position="136"/>
        <end position="156"/>
    </location>
</feature>
<feature type="region of interest" description="Disordered" evidence="2">
    <location>
        <begin position="193"/>
        <end position="215"/>
    </location>
</feature>
<organism evidence="3 4">
    <name type="scientific">Favolaschia claudopus</name>
    <dbReference type="NCBI Taxonomy" id="2862362"/>
    <lineage>
        <taxon>Eukaryota</taxon>
        <taxon>Fungi</taxon>
        <taxon>Dikarya</taxon>
        <taxon>Basidiomycota</taxon>
        <taxon>Agaricomycotina</taxon>
        <taxon>Agaricomycetes</taxon>
        <taxon>Agaricomycetidae</taxon>
        <taxon>Agaricales</taxon>
        <taxon>Marasmiineae</taxon>
        <taxon>Mycenaceae</taxon>
        <taxon>Favolaschia</taxon>
    </lineage>
</organism>
<dbReference type="AlphaFoldDB" id="A0AAW0AI87"/>
<comment type="caution">
    <text evidence="3">The sequence shown here is derived from an EMBL/GenBank/DDBJ whole genome shotgun (WGS) entry which is preliminary data.</text>
</comment>
<evidence type="ECO:0000313" key="3">
    <source>
        <dbReference type="EMBL" id="KAK7008463.1"/>
    </source>
</evidence>
<sequence length="258" mass="28690">MKPDPIDLSDALLAAAQLKVKEAVEAARASATTSSSAHRVAEARCRALEAEIHNLKKTRDAQAVEIINKTDRISHLTLEMKEKDASIAKWSEKYAKLEEEKRRLEEEAGDRARLDQERTAVLIETRDSLQRLVDLQSGSNGGTPSRSGLANAVSSGSRHKRILDSDDDEPSTRIGGLTRHQLVRQKRIWDSPVDDPLDPLPRTTSNATVGTSSHIGGSTRLQLLHQRTLPGIRDPLTYDDYASKIWTTTTRKRRKTQS</sequence>
<evidence type="ECO:0000256" key="2">
    <source>
        <dbReference type="SAM" id="MobiDB-lite"/>
    </source>
</evidence>
<evidence type="ECO:0000256" key="1">
    <source>
        <dbReference type="SAM" id="Coils"/>
    </source>
</evidence>
<dbReference type="EMBL" id="JAWWNJ010000067">
    <property type="protein sequence ID" value="KAK7008463.1"/>
    <property type="molecule type" value="Genomic_DNA"/>
</dbReference>
<reference evidence="3 4" key="1">
    <citation type="journal article" date="2024" name="J Genomics">
        <title>Draft genome sequencing and assembly of Favolaschia claudopus CIRM-BRFM 2984 isolated from oak limbs.</title>
        <authorList>
            <person name="Navarro D."/>
            <person name="Drula E."/>
            <person name="Chaduli D."/>
            <person name="Cazenave R."/>
            <person name="Ahrendt S."/>
            <person name="Wang J."/>
            <person name="Lipzen A."/>
            <person name="Daum C."/>
            <person name="Barry K."/>
            <person name="Grigoriev I.V."/>
            <person name="Favel A."/>
            <person name="Rosso M.N."/>
            <person name="Martin F."/>
        </authorList>
    </citation>
    <scope>NUCLEOTIDE SEQUENCE [LARGE SCALE GENOMIC DNA]</scope>
    <source>
        <strain evidence="3 4">CIRM-BRFM 2984</strain>
    </source>
</reference>
<proteinExistence type="predicted"/>
<feature type="region of interest" description="Disordered" evidence="2">
    <location>
        <begin position="135"/>
        <end position="178"/>
    </location>
</feature>
<feature type="compositionally biased region" description="Polar residues" evidence="2">
    <location>
        <begin position="202"/>
        <end position="215"/>
    </location>
</feature>
<accession>A0AAW0AI87</accession>
<feature type="coiled-coil region" evidence="1">
    <location>
        <begin position="38"/>
        <end position="117"/>
    </location>
</feature>
<keyword evidence="1" id="KW-0175">Coiled coil</keyword>
<evidence type="ECO:0000313" key="4">
    <source>
        <dbReference type="Proteomes" id="UP001362999"/>
    </source>
</evidence>
<name>A0AAW0AI87_9AGAR</name>
<keyword evidence="4" id="KW-1185">Reference proteome</keyword>
<dbReference type="Proteomes" id="UP001362999">
    <property type="component" value="Unassembled WGS sequence"/>
</dbReference>